<name>A0A1R3IYT9_9ROSI</name>
<gene>
    <name evidence="2" type="ORF">COLO4_20593</name>
</gene>
<accession>A0A1R3IYT9</accession>
<feature type="region of interest" description="Disordered" evidence="1">
    <location>
        <begin position="1"/>
        <end position="45"/>
    </location>
</feature>
<organism evidence="2 3">
    <name type="scientific">Corchorus olitorius</name>
    <dbReference type="NCBI Taxonomy" id="93759"/>
    <lineage>
        <taxon>Eukaryota</taxon>
        <taxon>Viridiplantae</taxon>
        <taxon>Streptophyta</taxon>
        <taxon>Embryophyta</taxon>
        <taxon>Tracheophyta</taxon>
        <taxon>Spermatophyta</taxon>
        <taxon>Magnoliopsida</taxon>
        <taxon>eudicotyledons</taxon>
        <taxon>Gunneridae</taxon>
        <taxon>Pentapetalae</taxon>
        <taxon>rosids</taxon>
        <taxon>malvids</taxon>
        <taxon>Malvales</taxon>
        <taxon>Malvaceae</taxon>
        <taxon>Grewioideae</taxon>
        <taxon>Apeibeae</taxon>
        <taxon>Corchorus</taxon>
    </lineage>
</organism>
<reference evidence="3" key="1">
    <citation type="submission" date="2013-09" db="EMBL/GenBank/DDBJ databases">
        <title>Corchorus olitorius genome sequencing.</title>
        <authorList>
            <person name="Alam M."/>
            <person name="Haque M.S."/>
            <person name="Islam M.S."/>
            <person name="Emdad E.M."/>
            <person name="Islam M.M."/>
            <person name="Ahmed B."/>
            <person name="Halim A."/>
            <person name="Hossen Q.M.M."/>
            <person name="Hossain M.Z."/>
            <person name="Ahmed R."/>
            <person name="Khan M.M."/>
            <person name="Islam R."/>
            <person name="Rashid M.M."/>
            <person name="Khan S.A."/>
            <person name="Rahman M.S."/>
            <person name="Alam M."/>
            <person name="Yahiya A.S."/>
            <person name="Khan M.S."/>
            <person name="Azam M.S."/>
            <person name="Haque T."/>
            <person name="Lashkar M.Z.H."/>
            <person name="Akhand A.I."/>
            <person name="Morshed G."/>
            <person name="Roy S."/>
            <person name="Uddin K.S."/>
            <person name="Rabeya T."/>
            <person name="Hossain A.S."/>
            <person name="Chowdhury A."/>
            <person name="Snigdha A.R."/>
            <person name="Mortoza M.S."/>
            <person name="Matin S.A."/>
            <person name="Hoque S.M.E."/>
            <person name="Islam M.K."/>
            <person name="Roy D.K."/>
            <person name="Haider R."/>
            <person name="Moosa M.M."/>
            <person name="Elias S.M."/>
            <person name="Hasan A.M."/>
            <person name="Jahan S."/>
            <person name="Shafiuddin M."/>
            <person name="Mahmood N."/>
            <person name="Shommy N.S."/>
        </authorList>
    </citation>
    <scope>NUCLEOTIDE SEQUENCE [LARGE SCALE GENOMIC DNA]</scope>
    <source>
        <strain evidence="3">cv. O-4</strain>
    </source>
</reference>
<evidence type="ECO:0000256" key="1">
    <source>
        <dbReference type="SAM" id="MobiDB-lite"/>
    </source>
</evidence>
<sequence length="69" mass="7821">MEEMSVEDGASGGDELSREKKNPEPILQGEGLSREDLGEREFQPGHKMESACVYLSNADKLRRLLSWPW</sequence>
<dbReference type="AlphaFoldDB" id="A0A1R3IYT9"/>
<evidence type="ECO:0000313" key="3">
    <source>
        <dbReference type="Proteomes" id="UP000187203"/>
    </source>
</evidence>
<proteinExistence type="predicted"/>
<feature type="compositionally biased region" description="Basic and acidic residues" evidence="1">
    <location>
        <begin position="32"/>
        <end position="45"/>
    </location>
</feature>
<protein>
    <submittedName>
        <fullName evidence="2">Uncharacterized protein</fullName>
    </submittedName>
</protein>
<dbReference type="EMBL" id="AWUE01017261">
    <property type="protein sequence ID" value="OMO87747.1"/>
    <property type="molecule type" value="Genomic_DNA"/>
</dbReference>
<dbReference type="Proteomes" id="UP000187203">
    <property type="component" value="Unassembled WGS sequence"/>
</dbReference>
<comment type="caution">
    <text evidence="2">The sequence shown here is derived from an EMBL/GenBank/DDBJ whole genome shotgun (WGS) entry which is preliminary data.</text>
</comment>
<keyword evidence="3" id="KW-1185">Reference proteome</keyword>
<evidence type="ECO:0000313" key="2">
    <source>
        <dbReference type="EMBL" id="OMO87747.1"/>
    </source>
</evidence>